<dbReference type="EMBL" id="GHWJ01010117">
    <property type="protein sequence ID" value="NOV42854.1"/>
    <property type="molecule type" value="Transcribed_RNA"/>
</dbReference>
<accession>A0A6M2DAH5</accession>
<evidence type="ECO:0000313" key="1">
    <source>
        <dbReference type="EMBL" id="NOV42854.1"/>
    </source>
</evidence>
<sequence>MSTSQCFNIIYRLPQVHCILLSITLNTTLEYLEHVHQFKQGRLKSCKVPFNPLHCRQKCSAHTFTECCQNFLAKALRVLNTFTNIIHTQCKQHLLENKTIP</sequence>
<protein>
    <submittedName>
        <fullName evidence="1">Putative secreted protein</fullName>
    </submittedName>
</protein>
<reference evidence="1" key="1">
    <citation type="submission" date="2019-09" db="EMBL/GenBank/DDBJ databases">
        <title>Organ-specific transcriptomic study of the physiology of the cattle tick, Rhipicephalus microplus.</title>
        <authorList>
            <person name="Tirloni L."/>
            <person name="Braz G."/>
            <person name="Gandara A.C.P."/>
            <person name="Sabadin G.A."/>
            <person name="da Silva R.M."/>
            <person name="Guizzo M.G."/>
            <person name="Machado J.A."/>
            <person name="Costa E.P."/>
            <person name="Gomes H.F."/>
            <person name="Moraes J."/>
            <person name="Mota M.B.S."/>
            <person name="Mesquita R.D."/>
            <person name="Alvarenga P.H."/>
            <person name="Alves F."/>
            <person name="Seixas A."/>
            <person name="da Fonseca R.N."/>
            <person name="Fogaca A."/>
            <person name="Logullo C."/>
            <person name="Tanaka A."/>
            <person name="Daffre S."/>
            <person name="Termignoni C."/>
            <person name="Vaz I.S.Jr."/>
            <person name="Oliveira P.L."/>
            <person name="Ribeiro J.M."/>
        </authorList>
    </citation>
    <scope>NUCLEOTIDE SEQUENCE</scope>
    <source>
        <strain evidence="1">Porto Alegre</strain>
    </source>
</reference>
<dbReference type="AlphaFoldDB" id="A0A6M2DAH5"/>
<proteinExistence type="predicted"/>
<name>A0A6M2DAH5_RHIMP</name>
<organism evidence="1">
    <name type="scientific">Rhipicephalus microplus</name>
    <name type="common">Cattle tick</name>
    <name type="synonym">Boophilus microplus</name>
    <dbReference type="NCBI Taxonomy" id="6941"/>
    <lineage>
        <taxon>Eukaryota</taxon>
        <taxon>Metazoa</taxon>
        <taxon>Ecdysozoa</taxon>
        <taxon>Arthropoda</taxon>
        <taxon>Chelicerata</taxon>
        <taxon>Arachnida</taxon>
        <taxon>Acari</taxon>
        <taxon>Parasitiformes</taxon>
        <taxon>Ixodida</taxon>
        <taxon>Ixodoidea</taxon>
        <taxon>Ixodidae</taxon>
        <taxon>Rhipicephalinae</taxon>
        <taxon>Rhipicephalus</taxon>
        <taxon>Boophilus</taxon>
    </lineage>
</organism>